<dbReference type="InterPro" id="IPR051324">
    <property type="entry name" value="Stress/Tellurium_Resist"/>
</dbReference>
<dbReference type="Pfam" id="PF02342">
    <property type="entry name" value="TerD"/>
    <property type="match status" value="1"/>
</dbReference>
<keyword evidence="4" id="KW-1185">Reference proteome</keyword>
<dbReference type="OrthoDB" id="3851702at2"/>
<evidence type="ECO:0000256" key="1">
    <source>
        <dbReference type="ARBA" id="ARBA00008775"/>
    </source>
</evidence>
<dbReference type="Gene3D" id="2.60.60.30">
    <property type="entry name" value="sav2460 like domains"/>
    <property type="match status" value="1"/>
</dbReference>
<dbReference type="EMBL" id="MVFC01000024">
    <property type="protein sequence ID" value="OON75189.1"/>
    <property type="molecule type" value="Genomic_DNA"/>
</dbReference>
<accession>A0A1V4A4R3</accession>
<dbReference type="PANTHER" id="PTHR32097:SF4">
    <property type="entry name" value="GENERAL STRESS PROTEIN 16U"/>
    <property type="match status" value="1"/>
</dbReference>
<dbReference type="AlphaFoldDB" id="A0A1V4A4R3"/>
<dbReference type="Proteomes" id="UP000190539">
    <property type="component" value="Unassembled WGS sequence"/>
</dbReference>
<sequence>MTKGTPVNGLNKGIEKVEVSIRWDPSPLGTPATDLDLIAATYDTDDPYGEPVYVVDFESRSPDGTIALNRDSRTGQGLGFDEVMVLELNRLAESYGRVVVGVVIQQREVRKTFGDIEGPGMRLREGYDELATSDFSEVRDSTAATVCEFQRDTDGQWEFKRGVRGFDTDPTAFPSLMGAGPV</sequence>
<dbReference type="STRING" id="83656.B1H18_23635"/>
<dbReference type="PANTHER" id="PTHR32097">
    <property type="entry name" value="CAMP-BINDING PROTEIN 1-RELATED"/>
    <property type="match status" value="1"/>
</dbReference>
<feature type="domain" description="TerD" evidence="2">
    <location>
        <begin position="10"/>
        <end position="167"/>
    </location>
</feature>
<comment type="similarity">
    <text evidence="1">Belongs to the CAPAB/TerDEXZ family.</text>
</comment>
<protein>
    <submittedName>
        <fullName evidence="3">TerD-family protein</fullName>
    </submittedName>
</protein>
<dbReference type="RefSeq" id="WP_077970992.1">
    <property type="nucleotide sequence ID" value="NZ_CP045178.1"/>
</dbReference>
<dbReference type="InterPro" id="IPR003325">
    <property type="entry name" value="TerD"/>
</dbReference>
<evidence type="ECO:0000313" key="3">
    <source>
        <dbReference type="EMBL" id="OON75189.1"/>
    </source>
</evidence>
<dbReference type="CDD" id="cd06974">
    <property type="entry name" value="TerD_like"/>
    <property type="match status" value="1"/>
</dbReference>
<comment type="caution">
    <text evidence="3">The sequence shown here is derived from an EMBL/GenBank/DDBJ whole genome shotgun (WGS) entry which is preliminary data.</text>
</comment>
<evidence type="ECO:0000259" key="2">
    <source>
        <dbReference type="Pfam" id="PF02342"/>
    </source>
</evidence>
<gene>
    <name evidence="3" type="ORF">B1H18_23635</name>
</gene>
<evidence type="ECO:0000313" key="4">
    <source>
        <dbReference type="Proteomes" id="UP000190539"/>
    </source>
</evidence>
<reference evidence="3 4" key="1">
    <citation type="submission" date="2017-02" db="EMBL/GenBank/DDBJ databases">
        <title>Draft Genome Sequence of Streptomyces tsukubaensis F601, a Producer of the immunosuppressant tacrolimus FK506.</title>
        <authorList>
            <person name="Zong G."/>
            <person name="Zhong C."/>
            <person name="Fu J."/>
            <person name="Qin R."/>
            <person name="Cao G."/>
        </authorList>
    </citation>
    <scope>NUCLEOTIDE SEQUENCE [LARGE SCALE GENOMIC DNA]</scope>
    <source>
        <strain evidence="3 4">F601</strain>
    </source>
</reference>
<proteinExistence type="inferred from homology"/>
<organism evidence="3 4">
    <name type="scientific">Streptomyces tsukubensis</name>
    <dbReference type="NCBI Taxonomy" id="83656"/>
    <lineage>
        <taxon>Bacteria</taxon>
        <taxon>Bacillati</taxon>
        <taxon>Actinomycetota</taxon>
        <taxon>Actinomycetes</taxon>
        <taxon>Kitasatosporales</taxon>
        <taxon>Streptomycetaceae</taxon>
        <taxon>Streptomyces</taxon>
    </lineage>
</organism>
<name>A0A1V4A4R3_9ACTN</name>